<dbReference type="InterPro" id="IPR005467">
    <property type="entry name" value="His_kinase_dom"/>
</dbReference>
<dbReference type="GO" id="GO:0005886">
    <property type="term" value="C:plasma membrane"/>
    <property type="evidence" value="ECO:0007669"/>
    <property type="project" value="UniProtKB-SubCell"/>
</dbReference>
<proteinExistence type="predicted"/>
<evidence type="ECO:0000256" key="1">
    <source>
        <dbReference type="ARBA" id="ARBA00000085"/>
    </source>
</evidence>
<keyword evidence="11" id="KW-0067">ATP-binding</keyword>
<comment type="catalytic activity">
    <reaction evidence="1">
        <text>ATP + protein L-histidine = ADP + protein N-phospho-L-histidine.</text>
        <dbReference type="EC" id="2.7.13.3"/>
    </reaction>
</comment>
<keyword evidence="13" id="KW-0902">Two-component regulatory system</keyword>
<dbReference type="SMART" id="SM00388">
    <property type="entry name" value="HisKA"/>
    <property type="match status" value="1"/>
</dbReference>
<keyword evidence="12 15" id="KW-1133">Transmembrane helix</keyword>
<evidence type="ECO:0000256" key="6">
    <source>
        <dbReference type="ARBA" id="ARBA00022553"/>
    </source>
</evidence>
<dbReference type="Gene3D" id="3.30.565.10">
    <property type="entry name" value="Histidine kinase-like ATPase, C-terminal domain"/>
    <property type="match status" value="1"/>
</dbReference>
<dbReference type="Gene3D" id="1.10.287.130">
    <property type="match status" value="1"/>
</dbReference>
<dbReference type="InterPro" id="IPR036890">
    <property type="entry name" value="HATPase_C_sf"/>
</dbReference>
<name>A0A974SNH4_9RHOO</name>
<feature type="domain" description="Histidine kinase" evidence="16">
    <location>
        <begin position="248"/>
        <end position="447"/>
    </location>
</feature>
<dbReference type="SUPFAM" id="SSF47384">
    <property type="entry name" value="Homodimeric domain of signal transducing histidine kinase"/>
    <property type="match status" value="1"/>
</dbReference>
<dbReference type="GO" id="GO:0000155">
    <property type="term" value="F:phosphorelay sensor kinase activity"/>
    <property type="evidence" value="ECO:0007669"/>
    <property type="project" value="InterPro"/>
</dbReference>
<dbReference type="PROSITE" id="PS50885">
    <property type="entry name" value="HAMP"/>
    <property type="match status" value="1"/>
</dbReference>
<evidence type="ECO:0000256" key="10">
    <source>
        <dbReference type="ARBA" id="ARBA00022777"/>
    </source>
</evidence>
<keyword evidence="4" id="KW-1003">Cell membrane</keyword>
<keyword evidence="6" id="KW-0597">Phosphoprotein</keyword>
<evidence type="ECO:0000256" key="12">
    <source>
        <dbReference type="ARBA" id="ARBA00022989"/>
    </source>
</evidence>
<dbReference type="KEGG" id="ares:IWH25_14125"/>
<dbReference type="InterPro" id="IPR003660">
    <property type="entry name" value="HAMP_dom"/>
</dbReference>
<keyword evidence="10" id="KW-0418">Kinase</keyword>
<evidence type="ECO:0000256" key="9">
    <source>
        <dbReference type="ARBA" id="ARBA00022741"/>
    </source>
</evidence>
<accession>A0A974SNH4</accession>
<evidence type="ECO:0000256" key="4">
    <source>
        <dbReference type="ARBA" id="ARBA00022475"/>
    </source>
</evidence>
<keyword evidence="14 15" id="KW-0472">Membrane</keyword>
<dbReference type="CDD" id="cd00082">
    <property type="entry name" value="HisKA"/>
    <property type="match status" value="1"/>
</dbReference>
<evidence type="ECO:0000256" key="7">
    <source>
        <dbReference type="ARBA" id="ARBA00022679"/>
    </source>
</evidence>
<dbReference type="PRINTS" id="PR00344">
    <property type="entry name" value="BCTRLSENSOR"/>
</dbReference>
<evidence type="ECO:0000259" key="17">
    <source>
        <dbReference type="PROSITE" id="PS50885"/>
    </source>
</evidence>
<dbReference type="PROSITE" id="PS50109">
    <property type="entry name" value="HIS_KIN"/>
    <property type="match status" value="1"/>
</dbReference>
<dbReference type="Pfam" id="PF00672">
    <property type="entry name" value="HAMP"/>
    <property type="match status" value="1"/>
</dbReference>
<dbReference type="GO" id="GO:0005524">
    <property type="term" value="F:ATP binding"/>
    <property type="evidence" value="ECO:0007669"/>
    <property type="project" value="UniProtKB-KW"/>
</dbReference>
<dbReference type="AlphaFoldDB" id="A0A974SNH4"/>
<keyword evidence="19" id="KW-1185">Reference proteome</keyword>
<dbReference type="InterPro" id="IPR003661">
    <property type="entry name" value="HisK_dim/P_dom"/>
</dbReference>
<dbReference type="InterPro" id="IPR050980">
    <property type="entry name" value="2C_sensor_his_kinase"/>
</dbReference>
<evidence type="ECO:0000256" key="2">
    <source>
        <dbReference type="ARBA" id="ARBA00004429"/>
    </source>
</evidence>
<dbReference type="EC" id="2.7.13.3" evidence="3"/>
<organism evidence="18 19">
    <name type="scientific">Azospira restricta</name>
    <dbReference type="NCBI Taxonomy" id="404405"/>
    <lineage>
        <taxon>Bacteria</taxon>
        <taxon>Pseudomonadati</taxon>
        <taxon>Pseudomonadota</taxon>
        <taxon>Betaproteobacteria</taxon>
        <taxon>Rhodocyclales</taxon>
        <taxon>Rhodocyclaceae</taxon>
        <taxon>Azospira</taxon>
    </lineage>
</organism>
<evidence type="ECO:0000313" key="18">
    <source>
        <dbReference type="EMBL" id="QRJ62888.1"/>
    </source>
</evidence>
<evidence type="ECO:0000256" key="3">
    <source>
        <dbReference type="ARBA" id="ARBA00012438"/>
    </source>
</evidence>
<keyword evidence="9" id="KW-0547">Nucleotide-binding</keyword>
<evidence type="ECO:0000259" key="16">
    <source>
        <dbReference type="PROSITE" id="PS50109"/>
    </source>
</evidence>
<dbReference type="SMART" id="SM00304">
    <property type="entry name" value="HAMP"/>
    <property type="match status" value="1"/>
</dbReference>
<gene>
    <name evidence="18" type="ORF">IWH25_14125</name>
</gene>
<dbReference type="Pfam" id="PF00512">
    <property type="entry name" value="HisKA"/>
    <property type="match status" value="1"/>
</dbReference>
<protein>
    <recommendedName>
        <fullName evidence="3">histidine kinase</fullName>
        <ecNumber evidence="3">2.7.13.3</ecNumber>
    </recommendedName>
</protein>
<feature type="domain" description="HAMP" evidence="17">
    <location>
        <begin position="188"/>
        <end position="240"/>
    </location>
</feature>
<feature type="transmembrane region" description="Helical" evidence="15">
    <location>
        <begin position="166"/>
        <end position="187"/>
    </location>
</feature>
<keyword evidence="8 15" id="KW-0812">Transmembrane</keyword>
<evidence type="ECO:0000256" key="8">
    <source>
        <dbReference type="ARBA" id="ARBA00022692"/>
    </source>
</evidence>
<sequence>MPALPARLLPDSLAMRIFLVLLLGILVAAALTFGLAQQDRREVIAHFHARENAQRIADLLRMLATLPPAQRRKALDELNPAEWRALPLADCAGRPAPVLAQGLEERLAGRVGIDAAVRLPPPADASPQHPPPRPPAVAVRGRFADGETFCIVHQGQRRPPPQIEQWRFPLNLALFVALIALVCWLAVRLALRPLQRMAAAAEAFGRDLRHPPLATAGPAEVRQAAQAFNVMQEQVREVMAERTQILAAVTHDLKTPLTRLRLRLESCTDPVLREKLGSDLDAMQRLVDEGLELARSMEANEAAARVDLGALLASIADDAADAGQPVRYEGATGVLADCRPNGLRRAIENLVGNALKYGGEAEIRLEATPAALAVRVLDRGPGIPEDNLGEVLRPFVRLEASRSRESGGTGLGLAIASNLIAAQGGTLTLANRPQGGLEARITLPRPAP</sequence>
<evidence type="ECO:0000313" key="19">
    <source>
        <dbReference type="Proteomes" id="UP000663444"/>
    </source>
</evidence>
<evidence type="ECO:0000256" key="11">
    <source>
        <dbReference type="ARBA" id="ARBA00022840"/>
    </source>
</evidence>
<dbReference type="PANTHER" id="PTHR44936:SF5">
    <property type="entry name" value="SENSOR HISTIDINE KINASE ENVZ"/>
    <property type="match status" value="1"/>
</dbReference>
<evidence type="ECO:0000256" key="15">
    <source>
        <dbReference type="SAM" id="Phobius"/>
    </source>
</evidence>
<dbReference type="InterPro" id="IPR003594">
    <property type="entry name" value="HATPase_dom"/>
</dbReference>
<evidence type="ECO:0000256" key="5">
    <source>
        <dbReference type="ARBA" id="ARBA00022519"/>
    </source>
</evidence>
<reference evidence="18" key="1">
    <citation type="submission" date="2020-11" db="EMBL/GenBank/DDBJ databases">
        <title>Azospira restricta DSM 18626 genome sequence.</title>
        <authorList>
            <person name="Moe W.M."/>
        </authorList>
    </citation>
    <scope>NUCLEOTIDE SEQUENCE</scope>
    <source>
        <strain evidence="18">DSM 18626</strain>
    </source>
</reference>
<dbReference type="InterPro" id="IPR036097">
    <property type="entry name" value="HisK_dim/P_sf"/>
</dbReference>
<dbReference type="SUPFAM" id="SSF55874">
    <property type="entry name" value="ATPase domain of HSP90 chaperone/DNA topoisomerase II/histidine kinase"/>
    <property type="match status" value="1"/>
</dbReference>
<dbReference type="InterPro" id="IPR004358">
    <property type="entry name" value="Sig_transdc_His_kin-like_C"/>
</dbReference>
<comment type="subcellular location">
    <subcellularLocation>
        <location evidence="2">Cell inner membrane</location>
        <topology evidence="2">Multi-pass membrane protein</topology>
    </subcellularLocation>
</comment>
<dbReference type="EMBL" id="CP064781">
    <property type="protein sequence ID" value="QRJ62888.1"/>
    <property type="molecule type" value="Genomic_DNA"/>
</dbReference>
<dbReference type="CDD" id="cd06225">
    <property type="entry name" value="HAMP"/>
    <property type="match status" value="1"/>
</dbReference>
<dbReference type="Pfam" id="PF02518">
    <property type="entry name" value="HATPase_c"/>
    <property type="match status" value="1"/>
</dbReference>
<dbReference type="PANTHER" id="PTHR44936">
    <property type="entry name" value="SENSOR PROTEIN CREC"/>
    <property type="match status" value="1"/>
</dbReference>
<keyword evidence="7" id="KW-0808">Transferase</keyword>
<evidence type="ECO:0000256" key="14">
    <source>
        <dbReference type="ARBA" id="ARBA00023136"/>
    </source>
</evidence>
<evidence type="ECO:0000256" key="13">
    <source>
        <dbReference type="ARBA" id="ARBA00023012"/>
    </source>
</evidence>
<dbReference type="Proteomes" id="UP000663444">
    <property type="component" value="Chromosome"/>
</dbReference>
<keyword evidence="5" id="KW-0997">Cell inner membrane</keyword>
<dbReference type="RefSeq" id="WP_203386418.1">
    <property type="nucleotide sequence ID" value="NZ_CP064781.1"/>
</dbReference>
<dbReference type="SMART" id="SM00387">
    <property type="entry name" value="HATPase_c"/>
    <property type="match status" value="1"/>
</dbReference>